<reference evidence="3" key="2">
    <citation type="submission" date="2019-01" db="EMBL/GenBank/DDBJ databases">
        <title>Sinorhodobacter populi sp. nov. isolated from the symptomatic bark tissue of Populus euramericana canker.</title>
        <authorList>
            <person name="Li Y."/>
        </authorList>
    </citation>
    <scope>NUCLEOTIDE SEQUENCE [LARGE SCALE GENOMIC DNA]</scope>
    <source>
        <strain evidence="3">CGMCC 1.12963</strain>
    </source>
</reference>
<dbReference type="RefSeq" id="WP_128156571.1">
    <property type="nucleotide sequence ID" value="NZ_JBHSOM010000026.1"/>
</dbReference>
<proteinExistence type="predicted"/>
<dbReference type="Proteomes" id="UP000288071">
    <property type="component" value="Unassembled WGS sequence"/>
</dbReference>
<reference evidence="2 3" key="1">
    <citation type="submission" date="2019-01" db="EMBL/GenBank/DDBJ databases">
        <title>Sinorhodobacter populi sp. nov. isolated from the symptomatic bark tissue of Populus euramericana canker.</title>
        <authorList>
            <person name="Xu G."/>
        </authorList>
    </citation>
    <scope>NUCLEOTIDE SEQUENCE [LARGE SCALE GENOMIC DNA]</scope>
    <source>
        <strain evidence="2 3">CGMCC 1.12963</strain>
    </source>
</reference>
<evidence type="ECO:0000313" key="3">
    <source>
        <dbReference type="Proteomes" id="UP000288071"/>
    </source>
</evidence>
<organism evidence="2 3">
    <name type="scientific">Paenirhodobacter huangdaonensis</name>
    <dbReference type="NCBI Taxonomy" id="2501515"/>
    <lineage>
        <taxon>Bacteria</taxon>
        <taxon>Pseudomonadati</taxon>
        <taxon>Pseudomonadota</taxon>
        <taxon>Alphaproteobacteria</taxon>
        <taxon>Rhodobacterales</taxon>
        <taxon>Rhodobacter group</taxon>
        <taxon>Paenirhodobacter</taxon>
    </lineage>
</organism>
<evidence type="ECO:0008006" key="4">
    <source>
        <dbReference type="Google" id="ProtNLM"/>
    </source>
</evidence>
<keyword evidence="1" id="KW-0472">Membrane</keyword>
<evidence type="ECO:0000313" key="2">
    <source>
        <dbReference type="EMBL" id="RWR51688.1"/>
    </source>
</evidence>
<comment type="caution">
    <text evidence="2">The sequence shown here is derived from an EMBL/GenBank/DDBJ whole genome shotgun (WGS) entry which is preliminary data.</text>
</comment>
<name>A0A3S3LCQ5_9RHOB</name>
<feature type="transmembrane region" description="Helical" evidence="1">
    <location>
        <begin position="18"/>
        <end position="37"/>
    </location>
</feature>
<accession>A0A3S3LCQ5</accession>
<protein>
    <recommendedName>
        <fullName evidence="4">Cytochrome C oxidase assembly protein</fullName>
    </recommendedName>
</protein>
<sequence length="62" mass="6535">MTIAHVHELHRRRLGRNLGLGAALLLFVALVFGLTLVKVGQGDRMHANDAPGAARAVAGARP</sequence>
<evidence type="ECO:0000256" key="1">
    <source>
        <dbReference type="SAM" id="Phobius"/>
    </source>
</evidence>
<keyword evidence="3" id="KW-1185">Reference proteome</keyword>
<dbReference type="EMBL" id="SAVA01000006">
    <property type="protein sequence ID" value="RWR51688.1"/>
    <property type="molecule type" value="Genomic_DNA"/>
</dbReference>
<keyword evidence="1" id="KW-0812">Transmembrane</keyword>
<dbReference type="AlphaFoldDB" id="A0A3S3LCQ5"/>
<gene>
    <name evidence="2" type="ORF">EOW66_11950</name>
</gene>
<keyword evidence="1" id="KW-1133">Transmembrane helix</keyword>